<protein>
    <submittedName>
        <fullName evidence="1">Uncharacterized protein</fullName>
    </submittedName>
</protein>
<reference evidence="1 2" key="1">
    <citation type="submission" date="2018-06" db="EMBL/GenBank/DDBJ databases">
        <title>Extensive metabolic versatility and redundancy in microbially diverse, dynamic hydrothermal sediments.</title>
        <authorList>
            <person name="Dombrowski N."/>
            <person name="Teske A."/>
            <person name="Baker B.J."/>
        </authorList>
    </citation>
    <scope>NUCLEOTIDE SEQUENCE [LARGE SCALE GENOMIC DNA]</scope>
    <source>
        <strain evidence="1">B20_G2</strain>
    </source>
</reference>
<name>A0A497F4X7_9CREN</name>
<dbReference type="EMBL" id="QMRA01000040">
    <property type="protein sequence ID" value="RLE53980.1"/>
    <property type="molecule type" value="Genomic_DNA"/>
</dbReference>
<sequence length="112" mass="13045">MLDSISTLGLGIKVKIVDVKDDRIIVYSEKTKKTRVLSKKRFKPFWEALLKRGFLHYKKDLHQSDWAGTGAIIIAFLARLPYIEYSVSPCILYLKREYTHKIGTLKRKETES</sequence>
<proteinExistence type="predicted"/>
<evidence type="ECO:0000313" key="1">
    <source>
        <dbReference type="EMBL" id="RLE53980.1"/>
    </source>
</evidence>
<dbReference type="AlphaFoldDB" id="A0A497F4X7"/>
<comment type="caution">
    <text evidence="1">The sequence shown here is derived from an EMBL/GenBank/DDBJ whole genome shotgun (WGS) entry which is preliminary data.</text>
</comment>
<dbReference type="Proteomes" id="UP000269499">
    <property type="component" value="Unassembled WGS sequence"/>
</dbReference>
<evidence type="ECO:0000313" key="2">
    <source>
        <dbReference type="Proteomes" id="UP000269499"/>
    </source>
</evidence>
<organism evidence="1 2">
    <name type="scientific">Thermoproteota archaeon</name>
    <dbReference type="NCBI Taxonomy" id="2056631"/>
    <lineage>
        <taxon>Archaea</taxon>
        <taxon>Thermoproteota</taxon>
    </lineage>
</organism>
<accession>A0A497F4X7</accession>
<gene>
    <name evidence="1" type="ORF">DRJ26_02495</name>
</gene>